<keyword evidence="8" id="KW-1185">Reference proteome</keyword>
<evidence type="ECO:0000256" key="1">
    <source>
        <dbReference type="ARBA" id="ARBA00004514"/>
    </source>
</evidence>
<evidence type="ECO:0000256" key="6">
    <source>
        <dbReference type="SAM" id="MobiDB-lite"/>
    </source>
</evidence>
<dbReference type="Proteomes" id="UP000515129">
    <property type="component" value="Unplaced"/>
</dbReference>
<dbReference type="GO" id="GO:0042981">
    <property type="term" value="P:regulation of apoptotic process"/>
    <property type="evidence" value="ECO:0007669"/>
    <property type="project" value="InterPro"/>
</dbReference>
<gene>
    <name evidence="9" type="primary">LOC113085971</name>
</gene>
<dbReference type="GO" id="GO:0006954">
    <property type="term" value="P:inflammatory response"/>
    <property type="evidence" value="ECO:0007669"/>
    <property type="project" value="UniProtKB-KW"/>
</dbReference>
<organism evidence="8 9">
    <name type="scientific">Carassius auratus</name>
    <name type="common">Goldfish</name>
    <dbReference type="NCBI Taxonomy" id="7957"/>
    <lineage>
        <taxon>Eukaryota</taxon>
        <taxon>Metazoa</taxon>
        <taxon>Chordata</taxon>
        <taxon>Craniata</taxon>
        <taxon>Vertebrata</taxon>
        <taxon>Euteleostomi</taxon>
        <taxon>Actinopterygii</taxon>
        <taxon>Neopterygii</taxon>
        <taxon>Teleostei</taxon>
        <taxon>Ostariophysi</taxon>
        <taxon>Cypriniformes</taxon>
        <taxon>Cyprinidae</taxon>
        <taxon>Cyprininae</taxon>
        <taxon>Carassius</taxon>
    </lineage>
</organism>
<dbReference type="GO" id="GO:0005829">
    <property type="term" value="C:cytosol"/>
    <property type="evidence" value="ECO:0007669"/>
    <property type="project" value="UniProtKB-SubCell"/>
</dbReference>
<comment type="subcellular location">
    <subcellularLocation>
        <location evidence="1">Cytoplasm</location>
        <location evidence="1">Cytosol</location>
    </subcellularLocation>
</comment>
<dbReference type="GO" id="GO:0045087">
    <property type="term" value="P:innate immune response"/>
    <property type="evidence" value="ECO:0007669"/>
    <property type="project" value="UniProtKB-KW"/>
</dbReference>
<feature type="compositionally biased region" description="Basic and acidic residues" evidence="6">
    <location>
        <begin position="213"/>
        <end position="228"/>
    </location>
</feature>
<keyword evidence="2" id="KW-0963">Cytoplasm</keyword>
<dbReference type="InterPro" id="IPR001315">
    <property type="entry name" value="CARD"/>
</dbReference>
<dbReference type="Gene3D" id="1.10.533.10">
    <property type="entry name" value="Death Domain, Fas"/>
    <property type="match status" value="1"/>
</dbReference>
<protein>
    <submittedName>
        <fullName evidence="9">Histone H1-II-like isoform X1</fullName>
    </submittedName>
</protein>
<dbReference type="OrthoDB" id="8957642at2759"/>
<dbReference type="KEGG" id="caua:113085971"/>
<dbReference type="Pfam" id="PF00619">
    <property type="entry name" value="CARD"/>
    <property type="match status" value="1"/>
</dbReference>
<reference evidence="9" key="1">
    <citation type="submission" date="2025-08" db="UniProtKB">
        <authorList>
            <consortium name="RefSeq"/>
        </authorList>
    </citation>
    <scope>IDENTIFICATION</scope>
    <source>
        <strain evidence="9">Wakin</strain>
        <tissue evidence="9">Muscle</tissue>
    </source>
</reference>
<dbReference type="SUPFAM" id="SSF47986">
    <property type="entry name" value="DEATH domain"/>
    <property type="match status" value="1"/>
</dbReference>
<evidence type="ECO:0000256" key="5">
    <source>
        <dbReference type="ARBA" id="ARBA00023198"/>
    </source>
</evidence>
<evidence type="ECO:0000259" key="7">
    <source>
        <dbReference type="PROSITE" id="PS50209"/>
    </source>
</evidence>
<evidence type="ECO:0000313" key="9">
    <source>
        <dbReference type="RefSeq" id="XP_026111090.1"/>
    </source>
</evidence>
<evidence type="ECO:0000256" key="4">
    <source>
        <dbReference type="ARBA" id="ARBA00022859"/>
    </source>
</evidence>
<dbReference type="PANTHER" id="PTHR46985">
    <property type="entry name" value="NACHT, LRR AND PYD DOMAINS-CONTAINING PROTEIN 1"/>
    <property type="match status" value="1"/>
</dbReference>
<name>A0A6P6NQ38_CARAU</name>
<dbReference type="GeneID" id="113085971"/>
<feature type="region of interest" description="Disordered" evidence="6">
    <location>
        <begin position="156"/>
        <end position="306"/>
    </location>
</feature>
<dbReference type="PRINTS" id="PR01217">
    <property type="entry name" value="PRICHEXTENSN"/>
</dbReference>
<feature type="compositionally biased region" description="Basic residues" evidence="6">
    <location>
        <begin position="193"/>
        <end position="211"/>
    </location>
</feature>
<evidence type="ECO:0000256" key="2">
    <source>
        <dbReference type="ARBA" id="ARBA00022490"/>
    </source>
</evidence>
<feature type="compositionally biased region" description="Basic residues" evidence="6">
    <location>
        <begin position="229"/>
        <end position="306"/>
    </location>
</feature>
<accession>A0A6P6NQ38</accession>
<dbReference type="PANTHER" id="PTHR46985:SF2">
    <property type="entry name" value="APOPTOSIS-ASSOCIATED SPECK-LIKE PROTEIN CONTAINING A CARD"/>
    <property type="match status" value="1"/>
</dbReference>
<keyword evidence="5" id="KW-0395">Inflammatory response</keyword>
<dbReference type="InterPro" id="IPR051249">
    <property type="entry name" value="NLRP_Inflammasome"/>
</dbReference>
<proteinExistence type="predicted"/>
<feature type="domain" description="CARD" evidence="7">
    <location>
        <begin position="11"/>
        <end position="72"/>
    </location>
</feature>
<sequence length="306" mass="34037">MSENNEGEQQERCEEARFVDENYSYLIQNVTTVMPIADELLNKGMIHNETYEEIKAEKTDQEKMRELFKSLKPDNVKSTFYYLLEKHAKHHFKKLGGVSRKRKLADPECSIPFKRLNTKTTEQDITNYNNASNSAPPPRPASTNIVTNIICGMPPAPKKECKKSPALKKEKQTLAPEKADKLPTPKKAEKLPAPKKAKKPPAPKKAKKPPAPKKADKIPAPKKAEKLPAPKKAKKPLAPKKAKKPPTPKKAKKPPAPKKAKKPPTPKKAKKPPAPKKAKKPPAPKKTKKPPAPKKAKKPPAPKKAK</sequence>
<dbReference type="PROSITE" id="PS50209">
    <property type="entry name" value="CARD"/>
    <property type="match status" value="1"/>
</dbReference>
<evidence type="ECO:0000256" key="3">
    <source>
        <dbReference type="ARBA" id="ARBA00022588"/>
    </source>
</evidence>
<feature type="region of interest" description="Disordered" evidence="6">
    <location>
        <begin position="126"/>
        <end position="145"/>
    </location>
</feature>
<keyword evidence="4" id="KW-0391">Immunity</keyword>
<evidence type="ECO:0000313" key="8">
    <source>
        <dbReference type="Proteomes" id="UP000515129"/>
    </source>
</evidence>
<dbReference type="InterPro" id="IPR011029">
    <property type="entry name" value="DEATH-like_dom_sf"/>
</dbReference>
<dbReference type="RefSeq" id="XP_026111090.1">
    <property type="nucleotide sequence ID" value="XM_026255305.1"/>
</dbReference>
<keyword evidence="3" id="KW-0399">Innate immunity</keyword>
<feature type="compositionally biased region" description="Basic and acidic residues" evidence="6">
    <location>
        <begin position="157"/>
        <end position="192"/>
    </location>
</feature>
<dbReference type="AlphaFoldDB" id="A0A6P6NQ38"/>